<dbReference type="InterPro" id="IPR016634">
    <property type="entry name" value="CapW-like"/>
</dbReference>
<evidence type="ECO:0000313" key="5">
    <source>
        <dbReference type="Proteomes" id="UP000318199"/>
    </source>
</evidence>
<feature type="domain" description="DNA-binding transcriptional repressor CapW C-terminal dimerisation" evidence="2">
    <location>
        <begin position="221"/>
        <end position="289"/>
    </location>
</feature>
<evidence type="ECO:0000259" key="1">
    <source>
        <dbReference type="Pfam" id="PF13280"/>
    </source>
</evidence>
<dbReference type="AlphaFoldDB" id="A0A562ZIP1"/>
<comment type="caution">
    <text evidence="4">The sequence shown here is derived from an EMBL/GenBank/DDBJ whole genome shotgun (WGS) entry which is preliminary data.</text>
</comment>
<dbReference type="PANTHER" id="PTHR34580:SF3">
    <property type="entry name" value="PROTEIN PAFB"/>
    <property type="match status" value="1"/>
</dbReference>
<proteinExistence type="predicted"/>
<evidence type="ECO:0000313" key="4">
    <source>
        <dbReference type="EMBL" id="TWO68064.1"/>
    </source>
</evidence>
<dbReference type="PIRSF" id="PIRSF015558">
    <property type="entry name" value="Txn_reg_DeoR_prd"/>
    <property type="match status" value="1"/>
</dbReference>
<feature type="domain" description="WYL" evidence="1">
    <location>
        <begin position="136"/>
        <end position="202"/>
    </location>
</feature>
<dbReference type="Pfam" id="PF26107">
    <property type="entry name" value="BrxR_CTD"/>
    <property type="match status" value="1"/>
</dbReference>
<dbReference type="PANTHER" id="PTHR34580">
    <property type="match status" value="1"/>
</dbReference>
<dbReference type="RefSeq" id="WP_145895787.1">
    <property type="nucleotide sequence ID" value="NZ_VOBQ01000021.1"/>
</dbReference>
<feature type="domain" description="DNA-binding transcriptional repressor CapW winged helix-turn-helix" evidence="3">
    <location>
        <begin position="21"/>
        <end position="100"/>
    </location>
</feature>
<accession>A0A562ZIP1</accession>
<protein>
    <submittedName>
        <fullName evidence="4">WYL domain-containing protein</fullName>
    </submittedName>
</protein>
<dbReference type="InterPro" id="IPR026881">
    <property type="entry name" value="WYL_dom"/>
</dbReference>
<reference evidence="4 5" key="1">
    <citation type="submission" date="2019-07" db="EMBL/GenBank/DDBJ databases">
        <title>Caenimonas sedimenti sp. nov., isolated from activated sludge.</title>
        <authorList>
            <person name="Xu J."/>
        </authorList>
    </citation>
    <scope>NUCLEOTIDE SEQUENCE [LARGE SCALE GENOMIC DNA]</scope>
    <source>
        <strain evidence="4 5">HX-9-20</strain>
    </source>
</reference>
<keyword evidence="5" id="KW-1185">Reference proteome</keyword>
<evidence type="ECO:0000259" key="2">
    <source>
        <dbReference type="Pfam" id="PF26107"/>
    </source>
</evidence>
<dbReference type="OrthoDB" id="6400324at2"/>
<dbReference type="EMBL" id="VOBQ01000021">
    <property type="protein sequence ID" value="TWO68064.1"/>
    <property type="molecule type" value="Genomic_DNA"/>
</dbReference>
<name>A0A562ZIP1_9BURK</name>
<dbReference type="Proteomes" id="UP000318199">
    <property type="component" value="Unassembled WGS sequence"/>
</dbReference>
<dbReference type="PROSITE" id="PS52050">
    <property type="entry name" value="WYL"/>
    <property type="match status" value="1"/>
</dbReference>
<dbReference type="Pfam" id="PF26109">
    <property type="entry name" value="WHD_BrxR"/>
    <property type="match status" value="1"/>
</dbReference>
<dbReference type="Pfam" id="PF13280">
    <property type="entry name" value="WYL"/>
    <property type="match status" value="1"/>
</dbReference>
<organism evidence="4 5">
    <name type="scientific">Caenimonas sedimenti</name>
    <dbReference type="NCBI Taxonomy" id="2596921"/>
    <lineage>
        <taxon>Bacteria</taxon>
        <taxon>Pseudomonadati</taxon>
        <taxon>Pseudomonadota</taxon>
        <taxon>Betaproteobacteria</taxon>
        <taxon>Burkholderiales</taxon>
        <taxon>Comamonadaceae</taxon>
        <taxon>Caenimonas</taxon>
    </lineage>
</organism>
<gene>
    <name evidence="4" type="ORF">FN976_24315</name>
</gene>
<sequence length="298" mass="33774">MEDHPETKYSEAVPHPASWSQDRRLKFIDYRLRWEGRLNRTDLIEHFDISAPQATADLGKYTEAAPFNLAYDLKQKAFMRTEGYAPLYPRSSSRAYLNELLALVTDVIDSRTSFIGWHPEVGVAPIPSRQLDGRSLSLLVQAIRDKRMVALAYQGMKKPGPEARVLSPHALGYDGFRWHVRAYCHSSEKYKDFVIGRMTDVSLAGASEKGSGQDESWHRVLQLVIAPHPLLPAGAKRAIRLDYGMIDGILSLSCRHALLFYALRRLGLHREEGRSPEEQQIVLLNRDELAPFMQPGHA</sequence>
<dbReference type="InterPro" id="IPR059020">
    <property type="entry name" value="CapW_CTD"/>
</dbReference>
<evidence type="ECO:0000259" key="3">
    <source>
        <dbReference type="Pfam" id="PF26109"/>
    </source>
</evidence>
<dbReference type="InterPro" id="IPR059019">
    <property type="entry name" value="WHD_CapW"/>
</dbReference>
<dbReference type="InterPro" id="IPR051534">
    <property type="entry name" value="CBASS_pafABC_assoc_protein"/>
</dbReference>